<evidence type="ECO:0000256" key="3">
    <source>
        <dbReference type="ARBA" id="ARBA00022763"/>
    </source>
</evidence>
<keyword evidence="4" id="KW-0233">DNA recombination</keyword>
<name>A0A182UUV9_ANOME</name>
<accession>A0A182UUV9</accession>
<dbReference type="Proteomes" id="UP000075903">
    <property type="component" value="Unassembled WGS sequence"/>
</dbReference>
<dbReference type="AlphaFoldDB" id="A0A182UUV9"/>
<evidence type="ECO:0000256" key="5">
    <source>
        <dbReference type="ARBA" id="ARBA00023204"/>
    </source>
</evidence>
<dbReference type="VEuPathDB" id="VectorBase:AMEM21_013903"/>
<dbReference type="GO" id="GO:0033557">
    <property type="term" value="C:Slx1-Slx4 complex"/>
    <property type="evidence" value="ECO:0007669"/>
    <property type="project" value="InterPro"/>
</dbReference>
<dbReference type="GO" id="GO:0000712">
    <property type="term" value="P:resolution of meiotic recombination intermediates"/>
    <property type="evidence" value="ECO:0007669"/>
    <property type="project" value="TreeGrafter"/>
</dbReference>
<dbReference type="EnsemblMetazoa" id="AMEM004057-RA">
    <property type="protein sequence ID" value="AMEM004057-PA"/>
    <property type="gene ID" value="AMEM004057"/>
</dbReference>
<dbReference type="VEuPathDB" id="VectorBase:AMEM004057"/>
<evidence type="ECO:0000256" key="4">
    <source>
        <dbReference type="ARBA" id="ARBA00023172"/>
    </source>
</evidence>
<evidence type="ECO:0000256" key="7">
    <source>
        <dbReference type="ARBA" id="ARBA00029496"/>
    </source>
</evidence>
<dbReference type="InterPro" id="IPR018574">
    <property type="entry name" value="Structure-sp_endonuc_su_Slx4"/>
</dbReference>
<dbReference type="STRING" id="30066.A0A182UUV9"/>
<sequence length="136" mass="15597">MSTPEIERELFKYGLKSLQRPKAVRVLNYLFETMHPYVVIEERKEDANIQLGELESIPTASQGVRKKLSESEALQRQILRYEPINLDDIYGILKDGGLRYETNDLIAFLDKYCITFRTAASSGDRTAKVKPNPDSK</sequence>
<evidence type="ECO:0000313" key="9">
    <source>
        <dbReference type="Proteomes" id="UP000075903"/>
    </source>
</evidence>
<keyword evidence="6" id="KW-0539">Nucleus</keyword>
<evidence type="ECO:0000313" key="8">
    <source>
        <dbReference type="EnsemblMetazoa" id="AMEM004057-PA"/>
    </source>
</evidence>
<dbReference type="PANTHER" id="PTHR21541:SF3">
    <property type="entry name" value="STRUCTURE-SPECIFIC ENDONUCLEASE SUBUNIT SLX4"/>
    <property type="match status" value="1"/>
</dbReference>
<keyword evidence="5" id="KW-0234">DNA repair</keyword>
<proteinExistence type="inferred from homology"/>
<comment type="subcellular location">
    <subcellularLocation>
        <location evidence="1">Nucleus</location>
    </subcellularLocation>
</comment>
<reference evidence="8" key="1">
    <citation type="submission" date="2020-05" db="UniProtKB">
        <authorList>
            <consortium name="EnsemblMetazoa"/>
        </authorList>
    </citation>
    <scope>IDENTIFICATION</scope>
    <source>
        <strain evidence="8">MAF</strain>
    </source>
</reference>
<organism evidence="8 9">
    <name type="scientific">Anopheles merus</name>
    <name type="common">Mosquito</name>
    <dbReference type="NCBI Taxonomy" id="30066"/>
    <lineage>
        <taxon>Eukaryota</taxon>
        <taxon>Metazoa</taxon>
        <taxon>Ecdysozoa</taxon>
        <taxon>Arthropoda</taxon>
        <taxon>Hexapoda</taxon>
        <taxon>Insecta</taxon>
        <taxon>Pterygota</taxon>
        <taxon>Neoptera</taxon>
        <taxon>Endopterygota</taxon>
        <taxon>Diptera</taxon>
        <taxon>Nematocera</taxon>
        <taxon>Culicoidea</taxon>
        <taxon>Culicidae</taxon>
        <taxon>Anophelinae</taxon>
        <taxon>Anopheles</taxon>
    </lineage>
</organism>
<evidence type="ECO:0000256" key="1">
    <source>
        <dbReference type="ARBA" id="ARBA00004123"/>
    </source>
</evidence>
<keyword evidence="9" id="KW-1185">Reference proteome</keyword>
<evidence type="ECO:0000256" key="6">
    <source>
        <dbReference type="ARBA" id="ARBA00023242"/>
    </source>
</evidence>
<protein>
    <recommendedName>
        <fullName evidence="7">Structure-specific endonuclease subunit SLX4</fullName>
    </recommendedName>
</protein>
<dbReference type="GO" id="GO:0006260">
    <property type="term" value="P:DNA replication"/>
    <property type="evidence" value="ECO:0007669"/>
    <property type="project" value="InterPro"/>
</dbReference>
<keyword evidence="3" id="KW-0227">DNA damage</keyword>
<comment type="similarity">
    <text evidence="2">Belongs to the SLX4 family.</text>
</comment>
<dbReference type="PANTHER" id="PTHR21541">
    <property type="entry name" value="BTB POZ DOMAIN CONTAINING 12"/>
    <property type="match status" value="1"/>
</dbReference>
<evidence type="ECO:0000256" key="2">
    <source>
        <dbReference type="ARBA" id="ARBA00006661"/>
    </source>
</evidence>
<dbReference type="Pfam" id="PF09494">
    <property type="entry name" value="Slx4"/>
    <property type="match status" value="1"/>
</dbReference>
<dbReference type="GO" id="GO:0006281">
    <property type="term" value="P:DNA repair"/>
    <property type="evidence" value="ECO:0007669"/>
    <property type="project" value="UniProtKB-KW"/>
</dbReference>